<evidence type="ECO:0000256" key="3">
    <source>
        <dbReference type="ARBA" id="ARBA00008741"/>
    </source>
</evidence>
<comment type="caution">
    <text evidence="13">The sequence shown here is derived from an EMBL/GenBank/DDBJ whole genome shotgun (WGS) entry which is preliminary data.</text>
</comment>
<evidence type="ECO:0000313" key="14">
    <source>
        <dbReference type="Proteomes" id="UP001165413"/>
    </source>
</evidence>
<keyword evidence="8 12" id="KW-0812">Transmembrane</keyword>
<evidence type="ECO:0000256" key="4">
    <source>
        <dbReference type="ARBA" id="ARBA00016461"/>
    </source>
</evidence>
<feature type="transmembrane region" description="Helical" evidence="12">
    <location>
        <begin position="15"/>
        <end position="33"/>
    </location>
</feature>
<dbReference type="GO" id="GO:0015886">
    <property type="term" value="P:heme transport"/>
    <property type="evidence" value="ECO:0007669"/>
    <property type="project" value="InterPro"/>
</dbReference>
<dbReference type="NCBIfam" id="TIGR03141">
    <property type="entry name" value="cytochro_ccmD"/>
    <property type="match status" value="1"/>
</dbReference>
<evidence type="ECO:0000256" key="5">
    <source>
        <dbReference type="ARBA" id="ARBA00022448"/>
    </source>
</evidence>
<dbReference type="GO" id="GO:0017004">
    <property type="term" value="P:cytochrome complex assembly"/>
    <property type="evidence" value="ECO:0007669"/>
    <property type="project" value="UniProtKB-KW"/>
</dbReference>
<dbReference type="RefSeq" id="WP_254102652.1">
    <property type="nucleotide sequence ID" value="NZ_JANATA010000154.1"/>
</dbReference>
<reference evidence="13" key="1">
    <citation type="submission" date="2022-07" db="EMBL/GenBank/DDBJ databases">
        <title>Characterization of the Novel Bacterium Alteromonas immobilis LMIT006 and Alteromonas gregis LMIT007.</title>
        <authorList>
            <person name="Lin X."/>
        </authorList>
    </citation>
    <scope>NUCLEOTIDE SEQUENCE</scope>
    <source>
        <strain evidence="13">LMIT007</strain>
    </source>
</reference>
<keyword evidence="9 12" id="KW-0201">Cytochrome c-type biogenesis</keyword>
<dbReference type="InterPro" id="IPR007078">
    <property type="entry name" value="Haem_export_protD_CcmD"/>
</dbReference>
<evidence type="ECO:0000256" key="12">
    <source>
        <dbReference type="RuleBase" id="RU363101"/>
    </source>
</evidence>
<dbReference type="Proteomes" id="UP001165413">
    <property type="component" value="Unassembled WGS sequence"/>
</dbReference>
<name>A0AA42BQT9_9ALTE</name>
<evidence type="ECO:0000256" key="9">
    <source>
        <dbReference type="ARBA" id="ARBA00022748"/>
    </source>
</evidence>
<evidence type="ECO:0000313" key="13">
    <source>
        <dbReference type="EMBL" id="MCP3429866.1"/>
    </source>
</evidence>
<dbReference type="AlphaFoldDB" id="A0AA42BQT9"/>
<protein>
    <recommendedName>
        <fullName evidence="4 12">Heme exporter protein D</fullName>
    </recommendedName>
</protein>
<evidence type="ECO:0000256" key="1">
    <source>
        <dbReference type="ARBA" id="ARBA00002442"/>
    </source>
</evidence>
<feature type="non-terminal residue" evidence="13">
    <location>
        <position position="34"/>
    </location>
</feature>
<evidence type="ECO:0000256" key="10">
    <source>
        <dbReference type="ARBA" id="ARBA00022989"/>
    </source>
</evidence>
<dbReference type="GO" id="GO:0005886">
    <property type="term" value="C:plasma membrane"/>
    <property type="evidence" value="ECO:0007669"/>
    <property type="project" value="UniProtKB-SubCell"/>
</dbReference>
<organism evidence="13 14">
    <name type="scientific">Opacimonas viscosa</name>
    <dbReference type="NCBI Taxonomy" id="2961944"/>
    <lineage>
        <taxon>Bacteria</taxon>
        <taxon>Pseudomonadati</taxon>
        <taxon>Pseudomonadota</taxon>
        <taxon>Gammaproteobacteria</taxon>
        <taxon>Alteromonadales</taxon>
        <taxon>Alteromonadaceae</taxon>
        <taxon>Opacimonas</taxon>
    </lineage>
</organism>
<keyword evidence="14" id="KW-1185">Reference proteome</keyword>
<keyword evidence="6 12" id="KW-1003">Cell membrane</keyword>
<comment type="subcellular location">
    <subcellularLocation>
        <location evidence="2 12">Cell inner membrane</location>
        <topology evidence="2 12">Single-pass membrane protein</topology>
    </subcellularLocation>
</comment>
<proteinExistence type="inferred from homology"/>
<dbReference type="Pfam" id="PF04995">
    <property type="entry name" value="CcmD"/>
    <property type="match status" value="1"/>
</dbReference>
<evidence type="ECO:0000256" key="2">
    <source>
        <dbReference type="ARBA" id="ARBA00004377"/>
    </source>
</evidence>
<keyword evidence="5 12" id="KW-0813">Transport</keyword>
<evidence type="ECO:0000256" key="11">
    <source>
        <dbReference type="ARBA" id="ARBA00023136"/>
    </source>
</evidence>
<sequence length="34" mass="4010">MQFESWQAFWHMGGYAFYVWTSFGVTFLAMGLIV</sequence>
<gene>
    <name evidence="13" type="primary">ccmD</name>
    <name evidence="13" type="ORF">NLF92_13075</name>
</gene>
<comment type="function">
    <text evidence="1 12">Required for the export of heme to the periplasm for the biogenesis of c-type cytochromes.</text>
</comment>
<keyword evidence="11 12" id="KW-0472">Membrane</keyword>
<evidence type="ECO:0000256" key="7">
    <source>
        <dbReference type="ARBA" id="ARBA00022519"/>
    </source>
</evidence>
<accession>A0AA42BQT9</accession>
<keyword evidence="10 12" id="KW-1133">Transmembrane helix</keyword>
<comment type="similarity">
    <text evidence="3 12">Belongs to the CcmD/CycX/HelD family.</text>
</comment>
<evidence type="ECO:0000256" key="6">
    <source>
        <dbReference type="ARBA" id="ARBA00022475"/>
    </source>
</evidence>
<dbReference type="EMBL" id="JANATA010000154">
    <property type="protein sequence ID" value="MCP3429866.1"/>
    <property type="molecule type" value="Genomic_DNA"/>
</dbReference>
<evidence type="ECO:0000256" key="8">
    <source>
        <dbReference type="ARBA" id="ARBA00022692"/>
    </source>
</evidence>
<keyword evidence="7 12" id="KW-0997">Cell inner membrane</keyword>